<protein>
    <submittedName>
        <fullName evidence="4">Acetyltransferase</fullName>
    </submittedName>
</protein>
<evidence type="ECO:0000256" key="1">
    <source>
        <dbReference type="ARBA" id="ARBA00007274"/>
    </source>
</evidence>
<evidence type="ECO:0000313" key="5">
    <source>
        <dbReference type="Proteomes" id="UP000034794"/>
    </source>
</evidence>
<gene>
    <name evidence="4" type="ORF">UX47_C0001G0094</name>
</gene>
<dbReference type="InterPro" id="IPR018357">
    <property type="entry name" value="Hexapep_transf_CS"/>
</dbReference>
<name>A0A0G1PM41_9BACT</name>
<dbReference type="Pfam" id="PF00132">
    <property type="entry name" value="Hexapep"/>
    <property type="match status" value="1"/>
</dbReference>
<dbReference type="InterPro" id="IPR011004">
    <property type="entry name" value="Trimer_LpxA-like_sf"/>
</dbReference>
<keyword evidence="3" id="KW-0677">Repeat</keyword>
<organism evidence="4 5">
    <name type="scientific">Candidatus Collierbacteria bacterium GW2011_GWA2_46_26</name>
    <dbReference type="NCBI Taxonomy" id="1618381"/>
    <lineage>
        <taxon>Bacteria</taxon>
        <taxon>Candidatus Collieribacteriota</taxon>
    </lineage>
</organism>
<dbReference type="PANTHER" id="PTHR23416:SF23">
    <property type="entry name" value="ACETYLTRANSFERASE C18B11.09C-RELATED"/>
    <property type="match status" value="1"/>
</dbReference>
<dbReference type="GO" id="GO:0008374">
    <property type="term" value="F:O-acyltransferase activity"/>
    <property type="evidence" value="ECO:0007669"/>
    <property type="project" value="TreeGrafter"/>
</dbReference>
<dbReference type="GO" id="GO:0005829">
    <property type="term" value="C:cytosol"/>
    <property type="evidence" value="ECO:0007669"/>
    <property type="project" value="TreeGrafter"/>
</dbReference>
<dbReference type="SUPFAM" id="SSF51161">
    <property type="entry name" value="Trimeric LpxA-like enzymes"/>
    <property type="match status" value="1"/>
</dbReference>
<evidence type="ECO:0000313" key="4">
    <source>
        <dbReference type="EMBL" id="KKU33811.1"/>
    </source>
</evidence>
<dbReference type="CDD" id="cd04647">
    <property type="entry name" value="LbH_MAT_like"/>
    <property type="match status" value="1"/>
</dbReference>
<keyword evidence="2 4" id="KW-0808">Transferase</keyword>
<dbReference type="EMBL" id="LCMI01000001">
    <property type="protein sequence ID" value="KKU33811.1"/>
    <property type="molecule type" value="Genomic_DNA"/>
</dbReference>
<dbReference type="InterPro" id="IPR051159">
    <property type="entry name" value="Hexapeptide_acetyltransf"/>
</dbReference>
<sequence length="211" mass="23490">MKISNLRFSSKGVEFIDKDGHRLSWNAGLSKITNRFFNYFLDLELLFLWIIGYVPSHQIRKLFYSLAGIRLGRGSTFHMGARFYQPKNIYIGEDTIIGDHAFIDGRAKVAIGSHTDIASHLMIYNSEHDLTDSGFKAIEEPVIVGDYCFIGPRVIIMPGVKIGDGAVVAGGAVVTKDVPNGSIVGGVPAKLIGERQLKKYQYRLGRPRLFQ</sequence>
<evidence type="ECO:0000256" key="2">
    <source>
        <dbReference type="ARBA" id="ARBA00022679"/>
    </source>
</evidence>
<comment type="caution">
    <text evidence="4">The sequence shown here is derived from an EMBL/GenBank/DDBJ whole genome shotgun (WGS) entry which is preliminary data.</text>
</comment>
<dbReference type="PANTHER" id="PTHR23416">
    <property type="entry name" value="SIALIC ACID SYNTHASE-RELATED"/>
    <property type="match status" value="1"/>
</dbReference>
<proteinExistence type="inferred from homology"/>
<dbReference type="Gene3D" id="2.160.10.10">
    <property type="entry name" value="Hexapeptide repeat proteins"/>
    <property type="match status" value="1"/>
</dbReference>
<accession>A0A0G1PM41</accession>
<evidence type="ECO:0000256" key="3">
    <source>
        <dbReference type="ARBA" id="ARBA00022737"/>
    </source>
</evidence>
<dbReference type="Proteomes" id="UP000034794">
    <property type="component" value="Unassembled WGS sequence"/>
</dbReference>
<comment type="similarity">
    <text evidence="1">Belongs to the transferase hexapeptide repeat family.</text>
</comment>
<dbReference type="AlphaFoldDB" id="A0A0G1PM41"/>
<reference evidence="4 5" key="1">
    <citation type="journal article" date="2015" name="Nature">
        <title>rRNA introns, odd ribosomes, and small enigmatic genomes across a large radiation of phyla.</title>
        <authorList>
            <person name="Brown C.T."/>
            <person name="Hug L.A."/>
            <person name="Thomas B.C."/>
            <person name="Sharon I."/>
            <person name="Castelle C.J."/>
            <person name="Singh A."/>
            <person name="Wilkins M.J."/>
            <person name="Williams K.H."/>
            <person name="Banfield J.F."/>
        </authorList>
    </citation>
    <scope>NUCLEOTIDE SEQUENCE [LARGE SCALE GENOMIC DNA]</scope>
</reference>
<dbReference type="PROSITE" id="PS00101">
    <property type="entry name" value="HEXAPEP_TRANSFERASES"/>
    <property type="match status" value="1"/>
</dbReference>
<dbReference type="InterPro" id="IPR001451">
    <property type="entry name" value="Hexapep"/>
</dbReference>